<dbReference type="EMBL" id="CP019454">
    <property type="protein sequence ID" value="AUW94643.1"/>
    <property type="molecule type" value="Genomic_DNA"/>
</dbReference>
<evidence type="ECO:0000256" key="2">
    <source>
        <dbReference type="ARBA" id="ARBA00007317"/>
    </source>
</evidence>
<keyword evidence="4 6" id="KW-0450">Lipoyl</keyword>
<dbReference type="PROSITE" id="PS51826">
    <property type="entry name" value="PSBD"/>
    <property type="match status" value="1"/>
</dbReference>
<evidence type="ECO:0000256" key="3">
    <source>
        <dbReference type="ARBA" id="ARBA00022679"/>
    </source>
</evidence>
<dbReference type="Gene3D" id="3.30.559.10">
    <property type="entry name" value="Chloramphenicol acetyltransferase-like domain"/>
    <property type="match status" value="1"/>
</dbReference>
<dbReference type="InterPro" id="IPR050743">
    <property type="entry name" value="2-oxoacid_DH_E2_comp"/>
</dbReference>
<dbReference type="Gene3D" id="4.10.320.10">
    <property type="entry name" value="E3-binding domain"/>
    <property type="match status" value="1"/>
</dbReference>
<gene>
    <name evidence="10" type="ORF">BXT84_12395</name>
</gene>
<dbReference type="Pfam" id="PF00364">
    <property type="entry name" value="Biotin_lipoyl"/>
    <property type="match status" value="1"/>
</dbReference>
<dbReference type="SUPFAM" id="SSF47005">
    <property type="entry name" value="Peripheral subunit-binding domain of 2-oxo acid dehydrogenase complex"/>
    <property type="match status" value="1"/>
</dbReference>
<dbReference type="CDD" id="cd06849">
    <property type="entry name" value="lipoyl_domain"/>
    <property type="match status" value="1"/>
</dbReference>
<dbReference type="SUPFAM" id="SSF52777">
    <property type="entry name" value="CoA-dependent acyltransferases"/>
    <property type="match status" value="1"/>
</dbReference>
<evidence type="ECO:0000259" key="9">
    <source>
        <dbReference type="PROSITE" id="PS51826"/>
    </source>
</evidence>
<sequence length="391" mass="43107">MAYAFKLPDVGEGTTEGEIIRWLVHVGDIVALDQPLVEVETDKAVVELPAPVAGRVMQCVGAPGERVLVGTPLVWIDDGQDGNEVPPEASQQTPQGRPLLMENSEGGVRAAPFTRRLAKEAGVDLTTLKGTGPRGRIVPADIPAPKTIEEPTSLPHADERRRPLVMSSMRQRIAAHLLDSVRNIPQVTVVDRIDATELMAMRTQLNRSLEGQGESKISYLAMCAKAVCIMVQEFPELNGRWEQETLYLYQSVHLGVAVDTEMGLIVPVVKEAQTLRLTELAEHIHRLADDARHKRLSADKMQGSTITVTGGGQLGGLFATPIINAPEVGIVGMYPIVYEPRKTEHGYEDRPIMYLSLTFDHRVMDGVRASKSLAFLKTLMQEPYQLLRYMH</sequence>
<evidence type="ECO:0000256" key="1">
    <source>
        <dbReference type="ARBA" id="ARBA00001938"/>
    </source>
</evidence>
<feature type="region of interest" description="Disordered" evidence="7">
    <location>
        <begin position="128"/>
        <end position="152"/>
    </location>
</feature>
<evidence type="ECO:0000313" key="11">
    <source>
        <dbReference type="Proteomes" id="UP000325292"/>
    </source>
</evidence>
<dbReference type="Gene3D" id="2.40.50.100">
    <property type="match status" value="1"/>
</dbReference>
<evidence type="ECO:0000259" key="8">
    <source>
        <dbReference type="PROSITE" id="PS50968"/>
    </source>
</evidence>
<keyword evidence="3 6" id="KW-0808">Transferase</keyword>
<dbReference type="Pfam" id="PF00198">
    <property type="entry name" value="2-oxoacid_dh"/>
    <property type="match status" value="1"/>
</dbReference>
<evidence type="ECO:0000313" key="10">
    <source>
        <dbReference type="EMBL" id="AUW94643.1"/>
    </source>
</evidence>
<dbReference type="InterPro" id="IPR023213">
    <property type="entry name" value="CAT-like_dom_sf"/>
</dbReference>
<feature type="domain" description="Peripheral subunit-binding (PSBD)" evidence="9">
    <location>
        <begin position="109"/>
        <end position="146"/>
    </location>
</feature>
<keyword evidence="11" id="KW-1185">Reference proteome</keyword>
<evidence type="ECO:0000256" key="7">
    <source>
        <dbReference type="SAM" id="MobiDB-lite"/>
    </source>
</evidence>
<feature type="domain" description="Lipoyl-binding" evidence="8">
    <location>
        <begin position="2"/>
        <end position="77"/>
    </location>
</feature>
<dbReference type="PROSITE" id="PS00189">
    <property type="entry name" value="LIPOYL"/>
    <property type="match status" value="1"/>
</dbReference>
<dbReference type="Pfam" id="PF02817">
    <property type="entry name" value="E3_binding"/>
    <property type="match status" value="1"/>
</dbReference>
<organism evidence="10 11">
    <name type="scientific">Sulfobacillus thermotolerans</name>
    <dbReference type="NCBI Taxonomy" id="338644"/>
    <lineage>
        <taxon>Bacteria</taxon>
        <taxon>Bacillati</taxon>
        <taxon>Bacillota</taxon>
        <taxon>Clostridia</taxon>
        <taxon>Eubacteriales</taxon>
        <taxon>Clostridiales Family XVII. Incertae Sedis</taxon>
        <taxon>Sulfobacillus</taxon>
    </lineage>
</organism>
<dbReference type="InterPro" id="IPR001078">
    <property type="entry name" value="2-oxoacid_DH_actylTfrase"/>
</dbReference>
<protein>
    <recommendedName>
        <fullName evidence="6">Dihydrolipoamide acetyltransferase component of pyruvate dehydrogenase complex</fullName>
        <ecNumber evidence="6">2.3.1.-</ecNumber>
    </recommendedName>
</protein>
<dbReference type="InterPro" id="IPR036625">
    <property type="entry name" value="E3-bd_dom_sf"/>
</dbReference>
<evidence type="ECO:0000256" key="5">
    <source>
        <dbReference type="ARBA" id="ARBA00023315"/>
    </source>
</evidence>
<dbReference type="Proteomes" id="UP000325292">
    <property type="component" value="Chromosome"/>
</dbReference>
<comment type="similarity">
    <text evidence="2 6">Belongs to the 2-oxoacid dehydrogenase family.</text>
</comment>
<dbReference type="PANTHER" id="PTHR43178:SF5">
    <property type="entry name" value="LIPOAMIDE ACYLTRANSFERASE COMPONENT OF BRANCHED-CHAIN ALPHA-KETO ACID DEHYDROGENASE COMPLEX, MITOCHONDRIAL"/>
    <property type="match status" value="1"/>
</dbReference>
<reference evidence="10 11" key="1">
    <citation type="journal article" date="2019" name="Sci. Rep.">
        <title>Sulfobacillus thermotolerans: new insights into resistance and metabolic capacities of acidophilic chemolithotrophs.</title>
        <authorList>
            <person name="Panyushkina A.E."/>
            <person name="Babenko V.V."/>
            <person name="Nikitina A.S."/>
            <person name="Selezneva O.V."/>
            <person name="Tsaplina I.A."/>
            <person name="Letarova M.A."/>
            <person name="Kostryukova E.S."/>
            <person name="Letarov A.V."/>
        </authorList>
    </citation>
    <scope>NUCLEOTIDE SEQUENCE [LARGE SCALE GENOMIC DNA]</scope>
    <source>
        <strain evidence="10 11">Kr1</strain>
    </source>
</reference>
<dbReference type="InterPro" id="IPR011053">
    <property type="entry name" value="Single_hybrid_motif"/>
</dbReference>
<proteinExistence type="inferred from homology"/>
<accession>A0ABM6RT82</accession>
<feature type="region of interest" description="Disordered" evidence="7">
    <location>
        <begin position="78"/>
        <end position="98"/>
    </location>
</feature>
<dbReference type="PROSITE" id="PS50968">
    <property type="entry name" value="BIOTINYL_LIPOYL"/>
    <property type="match status" value="1"/>
</dbReference>
<dbReference type="SUPFAM" id="SSF51230">
    <property type="entry name" value="Single hybrid motif"/>
    <property type="match status" value="1"/>
</dbReference>
<dbReference type="InterPro" id="IPR004167">
    <property type="entry name" value="PSBD"/>
</dbReference>
<name>A0ABM6RT82_9FIRM</name>
<dbReference type="InterPro" id="IPR000089">
    <property type="entry name" value="Biotin_lipoyl"/>
</dbReference>
<evidence type="ECO:0000256" key="6">
    <source>
        <dbReference type="RuleBase" id="RU003423"/>
    </source>
</evidence>
<comment type="cofactor">
    <cofactor evidence="1 6">
        <name>(R)-lipoate</name>
        <dbReference type="ChEBI" id="CHEBI:83088"/>
    </cofactor>
</comment>
<dbReference type="EC" id="2.3.1.-" evidence="6"/>
<keyword evidence="5 6" id="KW-0012">Acyltransferase</keyword>
<evidence type="ECO:0000256" key="4">
    <source>
        <dbReference type="ARBA" id="ARBA00022823"/>
    </source>
</evidence>
<dbReference type="PANTHER" id="PTHR43178">
    <property type="entry name" value="DIHYDROLIPOAMIDE ACETYLTRANSFERASE COMPONENT OF PYRUVATE DEHYDROGENASE COMPLEX"/>
    <property type="match status" value="1"/>
</dbReference>
<dbReference type="InterPro" id="IPR003016">
    <property type="entry name" value="2-oxoA_DH_lipoyl-BS"/>
</dbReference>